<dbReference type="Proteomes" id="UP000054544">
    <property type="component" value="Unassembled WGS sequence"/>
</dbReference>
<proteinExistence type="predicted"/>
<evidence type="ECO:0000313" key="1">
    <source>
        <dbReference type="EMBL" id="KJK77319.1"/>
    </source>
</evidence>
<sequence length="115" mass="13006">MGANDHPNEALALRYIQENTSIPVPEVISSDWDCIGWTGSMCCTTKLGRANYRIIFTDGDIAARNTWYVTVASSPFWEYAGWYPEYWAYAFTISGLDSIDWETLGSRIPDLRPAL</sequence>
<reference evidence="2" key="1">
    <citation type="journal article" date="2014" name="BMC Genomics">
        <title>The genome sequence of the biocontrol fungus Metarhizium anisopliae and comparative genomics of Metarhizium species.</title>
        <authorList>
            <person name="Pattemore J.A."/>
            <person name="Hane J.K."/>
            <person name="Williams A.H."/>
            <person name="Wilson B.A."/>
            <person name="Stodart B.J."/>
            <person name="Ash G.J."/>
        </authorList>
    </citation>
    <scope>NUCLEOTIDE SEQUENCE [LARGE SCALE GENOMIC DNA]</scope>
    <source>
        <strain evidence="2">BRIP 53293</strain>
    </source>
</reference>
<gene>
    <name evidence="1" type="ORF">H634G_07058</name>
</gene>
<dbReference type="STRING" id="1291518.A0A0D9NTH2"/>
<organism evidence="1 2">
    <name type="scientific">Metarhizium anisopliae BRIP 53293</name>
    <dbReference type="NCBI Taxonomy" id="1291518"/>
    <lineage>
        <taxon>Eukaryota</taxon>
        <taxon>Fungi</taxon>
        <taxon>Dikarya</taxon>
        <taxon>Ascomycota</taxon>
        <taxon>Pezizomycotina</taxon>
        <taxon>Sordariomycetes</taxon>
        <taxon>Hypocreomycetidae</taxon>
        <taxon>Hypocreales</taxon>
        <taxon>Clavicipitaceae</taxon>
        <taxon>Metarhizium</taxon>
    </lineage>
</organism>
<accession>A0A0D9NTH2</accession>
<dbReference type="AlphaFoldDB" id="A0A0D9NTH2"/>
<evidence type="ECO:0000313" key="2">
    <source>
        <dbReference type="Proteomes" id="UP000054544"/>
    </source>
</evidence>
<keyword evidence="2" id="KW-1185">Reference proteome</keyword>
<name>A0A0D9NTH2_METAN</name>
<protein>
    <submittedName>
        <fullName evidence="1">Uncharacterized protein</fullName>
    </submittedName>
</protein>
<dbReference type="EMBL" id="KE384738">
    <property type="protein sequence ID" value="KJK77319.1"/>
    <property type="molecule type" value="Genomic_DNA"/>
</dbReference>